<dbReference type="InterPro" id="IPR015890">
    <property type="entry name" value="Chorismate_C"/>
</dbReference>
<accession>A0A6J7JS07</accession>
<dbReference type="Gene3D" id="3.60.120.10">
    <property type="entry name" value="Anthranilate synthase"/>
    <property type="match status" value="1"/>
</dbReference>
<reference evidence="2" key="1">
    <citation type="submission" date="2020-05" db="EMBL/GenBank/DDBJ databases">
        <authorList>
            <person name="Chiriac C."/>
            <person name="Salcher M."/>
            <person name="Ghai R."/>
            <person name="Kavagutti S V."/>
        </authorList>
    </citation>
    <scope>NUCLEOTIDE SEQUENCE</scope>
</reference>
<dbReference type="Pfam" id="PF00425">
    <property type="entry name" value="Chorismate_bind"/>
    <property type="match status" value="1"/>
</dbReference>
<dbReference type="AlphaFoldDB" id="A0A6J7JS07"/>
<gene>
    <name evidence="2" type="ORF">UFOPK3773_01114</name>
</gene>
<evidence type="ECO:0000259" key="1">
    <source>
        <dbReference type="Pfam" id="PF00425"/>
    </source>
</evidence>
<dbReference type="EMBL" id="CAFBNF010000117">
    <property type="protein sequence ID" value="CAB4945717.1"/>
    <property type="molecule type" value="Genomic_DNA"/>
</dbReference>
<dbReference type="PANTHER" id="PTHR42839">
    <property type="entry name" value="ISOCHORISMATE SYNTHASE ENTC"/>
    <property type="match status" value="1"/>
</dbReference>
<organism evidence="2">
    <name type="scientific">freshwater metagenome</name>
    <dbReference type="NCBI Taxonomy" id="449393"/>
    <lineage>
        <taxon>unclassified sequences</taxon>
        <taxon>metagenomes</taxon>
        <taxon>ecological metagenomes</taxon>
    </lineage>
</organism>
<dbReference type="GO" id="GO:0009697">
    <property type="term" value="P:salicylic acid biosynthetic process"/>
    <property type="evidence" value="ECO:0007669"/>
    <property type="project" value="TreeGrafter"/>
</dbReference>
<name>A0A6J7JS07_9ZZZZ</name>
<proteinExistence type="predicted"/>
<dbReference type="InterPro" id="IPR005801">
    <property type="entry name" value="ADC_synthase"/>
</dbReference>
<feature type="domain" description="Chorismate-utilising enzyme C-terminal" evidence="1">
    <location>
        <begin position="2"/>
        <end position="151"/>
    </location>
</feature>
<evidence type="ECO:0000313" key="2">
    <source>
        <dbReference type="EMBL" id="CAB4945717.1"/>
    </source>
</evidence>
<dbReference type="SUPFAM" id="SSF56322">
    <property type="entry name" value="ADC synthase"/>
    <property type="match status" value="1"/>
</dbReference>
<protein>
    <submittedName>
        <fullName evidence="2">Unannotated protein</fullName>
    </submittedName>
</protein>
<sequence>MASDKDHEEHGYAVSSVAAALAAHCTDLEVPKRPRLLRLANVQHLATDVSGQLVDGAPALALAASLHPTAAVCGTPTERAFGMIRELEGMDRGRYAGPVGWMDGRGDGEFGIALRCAQIDPDDGRKLRLFAGCGLVSGSTPESELAESEAKFDAMRGALGG</sequence>
<dbReference type="GO" id="GO:0008909">
    <property type="term" value="F:isochorismate synthase activity"/>
    <property type="evidence" value="ECO:0007669"/>
    <property type="project" value="TreeGrafter"/>
</dbReference>
<dbReference type="PANTHER" id="PTHR42839:SF2">
    <property type="entry name" value="ISOCHORISMATE SYNTHASE ENTC"/>
    <property type="match status" value="1"/>
</dbReference>